<dbReference type="InterPro" id="IPR051678">
    <property type="entry name" value="AGP_Transferase"/>
</dbReference>
<dbReference type="STRING" id="94208.A0A2S4LAA3"/>
<gene>
    <name evidence="2" type="ORF">TPAR_00455</name>
</gene>
<feature type="domain" description="Aminoglycoside phosphotransferase" evidence="1">
    <location>
        <begin position="57"/>
        <end position="258"/>
    </location>
</feature>
<evidence type="ECO:0000313" key="3">
    <source>
        <dbReference type="Proteomes" id="UP000237481"/>
    </source>
</evidence>
<comment type="caution">
    <text evidence="2">The sequence shown here is derived from an EMBL/GenBank/DDBJ whole genome shotgun (WGS) entry which is preliminary data.</text>
</comment>
<reference evidence="2 3" key="1">
    <citation type="submission" date="2018-01" db="EMBL/GenBank/DDBJ databases">
        <title>Harnessing the power of phylogenomics to disentangle the directionality and signatures of interkingdom host jumping in the parasitic fungal genus Tolypocladium.</title>
        <authorList>
            <person name="Quandt C.A."/>
            <person name="Patterson W."/>
            <person name="Spatafora J.W."/>
        </authorList>
    </citation>
    <scope>NUCLEOTIDE SEQUENCE [LARGE SCALE GENOMIC DNA]</scope>
    <source>
        <strain evidence="2 3">NRBC 100945</strain>
    </source>
</reference>
<dbReference type="InterPro" id="IPR011009">
    <property type="entry name" value="Kinase-like_dom_sf"/>
</dbReference>
<dbReference type="InterPro" id="IPR002575">
    <property type="entry name" value="Aminoglycoside_PTrfase"/>
</dbReference>
<dbReference type="AlphaFoldDB" id="A0A2S4LAA3"/>
<dbReference type="OrthoDB" id="8300194at2759"/>
<evidence type="ECO:0000313" key="2">
    <source>
        <dbReference type="EMBL" id="POR39349.1"/>
    </source>
</evidence>
<dbReference type="PANTHER" id="PTHR21310:SF55">
    <property type="entry name" value="AMINOGLYCOSIDE PHOSPHOTRANSFERASE DOMAIN-CONTAINING PROTEIN"/>
    <property type="match status" value="1"/>
</dbReference>
<sequence length="277" mass="31687">MGTATEPINAGLVARWLTICVVKTRNQKYLRRVWKPSPGLLSVFGVCIKVKPFEHLAEAYAMQFVARHTSIPVPKVYCAFIHDGDTYIVMGRINGQMAWHGWRNRPEKSKKRILDQLRRMVGELRSISLPEGVGVGSVDGGSFCDCRLPSKLFWGPFATIRDFHQALANDADTEADHEKLPPDLSDLSDLFAFYRQPFGKSVLTHGDLSSLNILVKGDKVVGIIDWETAGWFPRYWEYTCAKNVINNAFSEEEIDMFLEPMPHELKMERIRRKYFDF</sequence>
<organism evidence="2 3">
    <name type="scientific">Tolypocladium paradoxum</name>
    <dbReference type="NCBI Taxonomy" id="94208"/>
    <lineage>
        <taxon>Eukaryota</taxon>
        <taxon>Fungi</taxon>
        <taxon>Dikarya</taxon>
        <taxon>Ascomycota</taxon>
        <taxon>Pezizomycotina</taxon>
        <taxon>Sordariomycetes</taxon>
        <taxon>Hypocreomycetidae</taxon>
        <taxon>Hypocreales</taxon>
        <taxon>Ophiocordycipitaceae</taxon>
        <taxon>Tolypocladium</taxon>
    </lineage>
</organism>
<evidence type="ECO:0000259" key="1">
    <source>
        <dbReference type="Pfam" id="PF01636"/>
    </source>
</evidence>
<accession>A0A2S4LAA3</accession>
<dbReference type="SUPFAM" id="SSF56112">
    <property type="entry name" value="Protein kinase-like (PK-like)"/>
    <property type="match status" value="1"/>
</dbReference>
<dbReference type="EMBL" id="PKSG01000045">
    <property type="protein sequence ID" value="POR39349.1"/>
    <property type="molecule type" value="Genomic_DNA"/>
</dbReference>
<keyword evidence="3" id="KW-1185">Reference proteome</keyword>
<dbReference type="PANTHER" id="PTHR21310">
    <property type="entry name" value="AMINOGLYCOSIDE PHOSPHOTRANSFERASE-RELATED-RELATED"/>
    <property type="match status" value="1"/>
</dbReference>
<proteinExistence type="predicted"/>
<name>A0A2S4LAA3_9HYPO</name>
<dbReference type="Gene3D" id="3.90.1200.10">
    <property type="match status" value="1"/>
</dbReference>
<protein>
    <recommendedName>
        <fullName evidence="1">Aminoglycoside phosphotransferase domain-containing protein</fullName>
    </recommendedName>
</protein>
<dbReference type="Pfam" id="PF01636">
    <property type="entry name" value="APH"/>
    <property type="match status" value="1"/>
</dbReference>
<dbReference type="CDD" id="cd05120">
    <property type="entry name" value="APH_ChoK_like"/>
    <property type="match status" value="1"/>
</dbReference>
<dbReference type="Proteomes" id="UP000237481">
    <property type="component" value="Unassembled WGS sequence"/>
</dbReference>